<dbReference type="InterPro" id="IPR037721">
    <property type="entry name" value="Ferlin"/>
</dbReference>
<dbReference type="EMBL" id="VXIV02003300">
    <property type="protein sequence ID" value="KAF6018506.1"/>
    <property type="molecule type" value="Genomic_DNA"/>
</dbReference>
<comment type="subcellular location">
    <subcellularLocation>
        <location evidence="1">Membrane</location>
        <topology evidence="1">Single-pass membrane protein</topology>
    </subcellularLocation>
</comment>
<dbReference type="Pfam" id="PF08151">
    <property type="entry name" value="FerI"/>
    <property type="match status" value="1"/>
</dbReference>
<accession>A0A7J7IY78</accession>
<dbReference type="SMART" id="SM00239">
    <property type="entry name" value="C2"/>
    <property type="match status" value="1"/>
</dbReference>
<dbReference type="PROSITE" id="PS50004">
    <property type="entry name" value="C2"/>
    <property type="match status" value="1"/>
</dbReference>
<gene>
    <name evidence="7" type="ORF">EB796_023181</name>
</gene>
<evidence type="ECO:0000256" key="1">
    <source>
        <dbReference type="ARBA" id="ARBA00004167"/>
    </source>
</evidence>
<keyword evidence="2" id="KW-0812">Transmembrane</keyword>
<dbReference type="GO" id="GO:0007009">
    <property type="term" value="P:plasma membrane organization"/>
    <property type="evidence" value="ECO:0007669"/>
    <property type="project" value="TreeGrafter"/>
</dbReference>
<keyword evidence="4" id="KW-1133">Transmembrane helix</keyword>
<dbReference type="OrthoDB" id="10059618at2759"/>
<evidence type="ECO:0000256" key="5">
    <source>
        <dbReference type="ARBA" id="ARBA00023136"/>
    </source>
</evidence>
<evidence type="ECO:0000256" key="3">
    <source>
        <dbReference type="ARBA" id="ARBA00022737"/>
    </source>
</evidence>
<evidence type="ECO:0000259" key="6">
    <source>
        <dbReference type="PROSITE" id="PS50004"/>
    </source>
</evidence>
<dbReference type="AlphaFoldDB" id="A0A7J7IY78"/>
<dbReference type="PANTHER" id="PTHR12546:SF33">
    <property type="entry name" value="SPERM VESICLE FUSION PROTEIN FER-1"/>
    <property type="match status" value="1"/>
</dbReference>
<evidence type="ECO:0000256" key="4">
    <source>
        <dbReference type="ARBA" id="ARBA00022989"/>
    </source>
</evidence>
<organism evidence="7 8">
    <name type="scientific">Bugula neritina</name>
    <name type="common">Brown bryozoan</name>
    <name type="synonym">Sertularia neritina</name>
    <dbReference type="NCBI Taxonomy" id="10212"/>
    <lineage>
        <taxon>Eukaryota</taxon>
        <taxon>Metazoa</taxon>
        <taxon>Spiralia</taxon>
        <taxon>Lophotrochozoa</taxon>
        <taxon>Bryozoa</taxon>
        <taxon>Gymnolaemata</taxon>
        <taxon>Cheilostomatida</taxon>
        <taxon>Flustrina</taxon>
        <taxon>Buguloidea</taxon>
        <taxon>Bugulidae</taxon>
        <taxon>Bugula</taxon>
    </lineage>
</organism>
<sequence length="200" mass="22174">MTDTQVRVKVVEARQLEGSNVHPVCKLTLFGETKTTRVKKATGNPIWNEVFYYSNNISPAEIVDEMINFEVYNSKKLRSDALIGSFSCDCGLVYAMSKHTVLNKWLLLSDSEDQSGVRGYLKICMAILGPGDEAPSFKAKPGDAEHEDIESNLLMPAGMTLAPANFILKAYSAEDLPRMDSAMMEGVKKFLVLESKNLKN</sequence>
<dbReference type="InterPro" id="IPR037720">
    <property type="entry name" value="C2B_Ferlin"/>
</dbReference>
<protein>
    <recommendedName>
        <fullName evidence="6">C2 domain-containing protein</fullName>
    </recommendedName>
</protein>
<keyword evidence="5" id="KW-0472">Membrane</keyword>
<reference evidence="7" key="1">
    <citation type="submission" date="2020-06" db="EMBL/GenBank/DDBJ databases">
        <title>Draft genome of Bugula neritina, a colonial animal packing powerful symbionts and potential medicines.</title>
        <authorList>
            <person name="Rayko M."/>
        </authorList>
    </citation>
    <scope>NUCLEOTIDE SEQUENCE [LARGE SCALE GENOMIC DNA]</scope>
    <source>
        <strain evidence="7">Kwan_BN1</strain>
    </source>
</reference>
<dbReference type="GO" id="GO:0016020">
    <property type="term" value="C:membrane"/>
    <property type="evidence" value="ECO:0007669"/>
    <property type="project" value="UniProtKB-SubCell"/>
</dbReference>
<dbReference type="SUPFAM" id="SSF49562">
    <property type="entry name" value="C2 domain (Calcium/lipid-binding domain, CaLB)"/>
    <property type="match status" value="1"/>
</dbReference>
<dbReference type="InterPro" id="IPR012968">
    <property type="entry name" value="FerIin_dom"/>
</dbReference>
<evidence type="ECO:0000256" key="2">
    <source>
        <dbReference type="ARBA" id="ARBA00022692"/>
    </source>
</evidence>
<dbReference type="GO" id="GO:0061025">
    <property type="term" value="P:membrane fusion"/>
    <property type="evidence" value="ECO:0007669"/>
    <property type="project" value="TreeGrafter"/>
</dbReference>
<name>A0A7J7IY78_BUGNE</name>
<proteinExistence type="predicted"/>
<dbReference type="InterPro" id="IPR035892">
    <property type="entry name" value="C2_domain_sf"/>
</dbReference>
<dbReference type="InterPro" id="IPR000008">
    <property type="entry name" value="C2_dom"/>
</dbReference>
<dbReference type="PANTHER" id="PTHR12546">
    <property type="entry name" value="FER-1-LIKE"/>
    <property type="match status" value="1"/>
</dbReference>
<comment type="caution">
    <text evidence="7">The sequence shown here is derived from an EMBL/GenBank/DDBJ whole genome shotgun (WGS) entry which is preliminary data.</text>
</comment>
<dbReference type="Pfam" id="PF00168">
    <property type="entry name" value="C2"/>
    <property type="match status" value="1"/>
</dbReference>
<evidence type="ECO:0000313" key="8">
    <source>
        <dbReference type="Proteomes" id="UP000593567"/>
    </source>
</evidence>
<evidence type="ECO:0000313" key="7">
    <source>
        <dbReference type="EMBL" id="KAF6018506.1"/>
    </source>
</evidence>
<dbReference type="SMART" id="SM01202">
    <property type="entry name" value="FerI"/>
    <property type="match status" value="1"/>
</dbReference>
<dbReference type="Gene3D" id="2.60.40.150">
    <property type="entry name" value="C2 domain"/>
    <property type="match status" value="1"/>
</dbReference>
<feature type="domain" description="C2" evidence="6">
    <location>
        <begin position="1"/>
        <end position="106"/>
    </location>
</feature>
<keyword evidence="3" id="KW-0677">Repeat</keyword>
<dbReference type="Proteomes" id="UP000593567">
    <property type="component" value="Unassembled WGS sequence"/>
</dbReference>
<dbReference type="CDD" id="cd04011">
    <property type="entry name" value="C2B_Ferlin"/>
    <property type="match status" value="1"/>
</dbReference>
<keyword evidence="8" id="KW-1185">Reference proteome</keyword>